<keyword evidence="3" id="KW-1185">Reference proteome</keyword>
<name>A0ABM3BW69_GOSHI</name>
<evidence type="ECO:0000256" key="1">
    <source>
        <dbReference type="SAM" id="MobiDB-lite"/>
    </source>
</evidence>
<dbReference type="InterPro" id="IPR056924">
    <property type="entry name" value="SH3_Tf2-1"/>
</dbReference>
<reference evidence="3" key="1">
    <citation type="journal article" date="2020" name="Nat. Genet.">
        <title>Genomic diversifications of five Gossypium allopolyploid species and their impact on cotton improvement.</title>
        <authorList>
            <person name="Chen Z.J."/>
            <person name="Sreedasyam A."/>
            <person name="Ando A."/>
            <person name="Song Q."/>
            <person name="De Santiago L.M."/>
            <person name="Hulse-Kemp A.M."/>
            <person name="Ding M."/>
            <person name="Ye W."/>
            <person name="Kirkbride R.C."/>
            <person name="Jenkins J."/>
            <person name="Plott C."/>
            <person name="Lovell J."/>
            <person name="Lin Y.M."/>
            <person name="Vaughn R."/>
            <person name="Liu B."/>
            <person name="Simpson S."/>
            <person name="Scheffler B.E."/>
            <person name="Wen L."/>
            <person name="Saski C.A."/>
            <person name="Grover C.E."/>
            <person name="Hu G."/>
            <person name="Conover J.L."/>
            <person name="Carlson J.W."/>
            <person name="Shu S."/>
            <person name="Boston L.B."/>
            <person name="Williams M."/>
            <person name="Peterson D.G."/>
            <person name="McGee K."/>
            <person name="Jones D.C."/>
            <person name="Wendel J.F."/>
            <person name="Stelly D.M."/>
            <person name="Grimwood J."/>
            <person name="Schmutz J."/>
        </authorList>
    </citation>
    <scope>NUCLEOTIDE SEQUENCE [LARGE SCALE GENOMIC DNA]</scope>
    <source>
        <strain evidence="3">cv. TM-1</strain>
    </source>
</reference>
<sequence>MGLDRQKYYEDLKRREIEFSASDRVFLKVSQWKKLELPPELQHIHDVFHVSMLRRYRSDPSYIISIKEIEVRPKLSFEEKLVYILDRENHGAKETTWSRRTQFVNSILICSNQSSTEKQDEDEDKARGEDGNEDNAGGEDGDEDNDNDDDEDDGDNEDDDDETEPQP</sequence>
<dbReference type="GeneID" id="121230473"/>
<dbReference type="RefSeq" id="XP_040971300.1">
    <property type="nucleotide sequence ID" value="XM_041115366.1"/>
</dbReference>
<organism evidence="3 4">
    <name type="scientific">Gossypium hirsutum</name>
    <name type="common">Upland cotton</name>
    <name type="synonym">Gossypium mexicanum</name>
    <dbReference type="NCBI Taxonomy" id="3635"/>
    <lineage>
        <taxon>Eukaryota</taxon>
        <taxon>Viridiplantae</taxon>
        <taxon>Streptophyta</taxon>
        <taxon>Embryophyta</taxon>
        <taxon>Tracheophyta</taxon>
        <taxon>Spermatophyta</taxon>
        <taxon>Magnoliopsida</taxon>
        <taxon>eudicotyledons</taxon>
        <taxon>Gunneridae</taxon>
        <taxon>Pentapetalae</taxon>
        <taxon>rosids</taxon>
        <taxon>malvids</taxon>
        <taxon>Malvales</taxon>
        <taxon>Malvaceae</taxon>
        <taxon>Malvoideae</taxon>
        <taxon>Gossypium</taxon>
    </lineage>
</organism>
<evidence type="ECO:0000313" key="3">
    <source>
        <dbReference type="Proteomes" id="UP000818029"/>
    </source>
</evidence>
<proteinExistence type="predicted"/>
<feature type="compositionally biased region" description="Acidic residues" evidence="1">
    <location>
        <begin position="131"/>
        <end position="167"/>
    </location>
</feature>
<gene>
    <name evidence="4" type="primary">LOC121230473</name>
</gene>
<dbReference type="PANTHER" id="PTHR46148">
    <property type="entry name" value="CHROMO DOMAIN-CONTAINING PROTEIN"/>
    <property type="match status" value="1"/>
</dbReference>
<reference evidence="4" key="2">
    <citation type="submission" date="2025-08" db="UniProtKB">
        <authorList>
            <consortium name="RefSeq"/>
        </authorList>
    </citation>
    <scope>IDENTIFICATION</scope>
</reference>
<evidence type="ECO:0000259" key="2">
    <source>
        <dbReference type="Pfam" id="PF24626"/>
    </source>
</evidence>
<dbReference type="Proteomes" id="UP000818029">
    <property type="component" value="Chromosome A06"/>
</dbReference>
<protein>
    <submittedName>
        <fullName evidence="4">rRNA-processing protein EFG1-like</fullName>
    </submittedName>
</protein>
<accession>A0ABM3BW69</accession>
<feature type="domain" description="Tf2-1-like SH3-like" evidence="2">
    <location>
        <begin position="34"/>
        <end position="57"/>
    </location>
</feature>
<evidence type="ECO:0000313" key="4">
    <source>
        <dbReference type="RefSeq" id="XP_040971300.1"/>
    </source>
</evidence>
<feature type="region of interest" description="Disordered" evidence="1">
    <location>
        <begin position="113"/>
        <end position="167"/>
    </location>
</feature>
<dbReference type="PANTHER" id="PTHR46148:SF44">
    <property type="entry name" value="GAG-POL POLYPROTEIN"/>
    <property type="match status" value="1"/>
</dbReference>
<dbReference type="Pfam" id="PF24626">
    <property type="entry name" value="SH3_Tf2-1"/>
    <property type="match status" value="1"/>
</dbReference>